<proteinExistence type="predicted"/>
<comment type="caution">
    <text evidence="3">The sequence shown here is derived from an EMBL/GenBank/DDBJ whole genome shotgun (WGS) entry which is preliminary data.</text>
</comment>
<sequence>MPSTVEAPIVAVTVYPHHARITRRASARLDGETRFAFSGLPWNLDTDSVRVTGSGPAVIAGVDVAVERHPAPADASLRALTERRRADQAVVDEVADAVAAESTKVDLLTGVAKRSGGSFAKALAAGTAEPPRVAEVTDALGTQLAEALGKRRELGIRLAGLRDDLGALDREIQAKQGVSEVDSATVTVELESEEDGAEIGLELSYVVSNASWEPGYDVRVRGEDVSVTWYGRITQHTGEDWPECDLALSTARPANTVEVPELEPWFLDRVRPVEPVMARAAYGSASPAGGGMPEAAGFRNLAAPAPAMAVRTATAEEGATAVTYRPGRPVAVPSGAQGHRTTLAQLELTAKLGYITAPARSPEAFLRATVVNTSEHTLRPGKASVFHETEFVGTTRLEVWAPGEELELALGVDDRIRVDRELSHRTASKATLSGVRKREAAYTTTISNHSPREAVVTVLDQAPVSRDEAITVRDVRAVPDPVERTDMGEITWRLTLAPGAKGVVTLGYRVDVAKGVELSGWRE</sequence>
<dbReference type="PANTHER" id="PTHR31005:SF8">
    <property type="entry name" value="DUF4139 DOMAIN-CONTAINING PROTEIN"/>
    <property type="match status" value="1"/>
</dbReference>
<dbReference type="EMBL" id="JACHMX010000001">
    <property type="protein sequence ID" value="MBB5856698.1"/>
    <property type="molecule type" value="Genomic_DNA"/>
</dbReference>
<organism evidence="3 4">
    <name type="scientific">Amycolatopsis umgeniensis</name>
    <dbReference type="NCBI Taxonomy" id="336628"/>
    <lineage>
        <taxon>Bacteria</taxon>
        <taxon>Bacillati</taxon>
        <taxon>Actinomycetota</taxon>
        <taxon>Actinomycetes</taxon>
        <taxon>Pseudonocardiales</taxon>
        <taxon>Pseudonocardiaceae</taxon>
        <taxon>Amycolatopsis</taxon>
    </lineage>
</organism>
<protein>
    <submittedName>
        <fullName evidence="3">Uncharacterized protein (TIGR02231 family)</fullName>
    </submittedName>
</protein>
<evidence type="ECO:0000259" key="1">
    <source>
        <dbReference type="Pfam" id="PF13598"/>
    </source>
</evidence>
<reference evidence="3 4" key="1">
    <citation type="submission" date="2020-08" db="EMBL/GenBank/DDBJ databases">
        <title>Sequencing the genomes of 1000 actinobacteria strains.</title>
        <authorList>
            <person name="Klenk H.-P."/>
        </authorList>
    </citation>
    <scope>NUCLEOTIDE SEQUENCE [LARGE SCALE GENOMIC DNA]</scope>
    <source>
        <strain evidence="3 4">DSM 45272</strain>
    </source>
</reference>
<dbReference type="Pfam" id="PF13600">
    <property type="entry name" value="DUF4140"/>
    <property type="match status" value="1"/>
</dbReference>
<accession>A0A841BD84</accession>
<feature type="domain" description="DUF4140" evidence="2">
    <location>
        <begin position="12"/>
        <end position="108"/>
    </location>
</feature>
<dbReference type="InterPro" id="IPR025554">
    <property type="entry name" value="DUF4140"/>
</dbReference>
<dbReference type="AlphaFoldDB" id="A0A841BD84"/>
<dbReference type="Proteomes" id="UP000580861">
    <property type="component" value="Unassembled WGS sequence"/>
</dbReference>
<feature type="domain" description="DUF4139" evidence="1">
    <location>
        <begin position="201"/>
        <end position="511"/>
    </location>
</feature>
<evidence type="ECO:0000259" key="2">
    <source>
        <dbReference type="Pfam" id="PF13600"/>
    </source>
</evidence>
<evidence type="ECO:0000313" key="3">
    <source>
        <dbReference type="EMBL" id="MBB5856698.1"/>
    </source>
</evidence>
<dbReference type="Pfam" id="PF13598">
    <property type="entry name" value="DUF4139"/>
    <property type="match status" value="1"/>
</dbReference>
<dbReference type="InterPro" id="IPR037291">
    <property type="entry name" value="DUF4139"/>
</dbReference>
<name>A0A841BD84_9PSEU</name>
<dbReference type="InterPro" id="IPR011935">
    <property type="entry name" value="CHP02231"/>
</dbReference>
<dbReference type="NCBIfam" id="TIGR02231">
    <property type="entry name" value="mucoidy inhibitor MuiA family protein"/>
    <property type="match status" value="1"/>
</dbReference>
<gene>
    <name evidence="3" type="ORF">HDA45_006785</name>
</gene>
<evidence type="ECO:0000313" key="4">
    <source>
        <dbReference type="Proteomes" id="UP000580861"/>
    </source>
</evidence>
<dbReference type="RefSeq" id="WP_184902277.1">
    <property type="nucleotide sequence ID" value="NZ_JACHMX010000001.1"/>
</dbReference>
<dbReference type="PANTHER" id="PTHR31005">
    <property type="entry name" value="DUF4139 DOMAIN-CONTAINING PROTEIN"/>
    <property type="match status" value="1"/>
</dbReference>
<keyword evidence="4" id="KW-1185">Reference proteome</keyword>